<evidence type="ECO:0000313" key="3">
    <source>
        <dbReference type="Proteomes" id="UP001224890"/>
    </source>
</evidence>
<accession>A0AAJ0B0P5</accession>
<feature type="region of interest" description="Disordered" evidence="1">
    <location>
        <begin position="28"/>
        <end position="48"/>
    </location>
</feature>
<dbReference type="Proteomes" id="UP001224890">
    <property type="component" value="Unassembled WGS sequence"/>
</dbReference>
<dbReference type="AlphaFoldDB" id="A0AAJ0B0P5"/>
<comment type="caution">
    <text evidence="2">The sequence shown here is derived from an EMBL/GenBank/DDBJ whole genome shotgun (WGS) entry which is preliminary data.</text>
</comment>
<proteinExistence type="predicted"/>
<evidence type="ECO:0000313" key="2">
    <source>
        <dbReference type="EMBL" id="KAK1691594.1"/>
    </source>
</evidence>
<organism evidence="2 3">
    <name type="scientific">Colletotrichum godetiae</name>
    <dbReference type="NCBI Taxonomy" id="1209918"/>
    <lineage>
        <taxon>Eukaryota</taxon>
        <taxon>Fungi</taxon>
        <taxon>Dikarya</taxon>
        <taxon>Ascomycota</taxon>
        <taxon>Pezizomycotina</taxon>
        <taxon>Sordariomycetes</taxon>
        <taxon>Hypocreomycetidae</taxon>
        <taxon>Glomerellales</taxon>
        <taxon>Glomerellaceae</taxon>
        <taxon>Colletotrichum</taxon>
        <taxon>Colletotrichum acutatum species complex</taxon>
    </lineage>
</organism>
<dbReference type="GeneID" id="85465166"/>
<protein>
    <submittedName>
        <fullName evidence="2">Uncharacterized protein</fullName>
    </submittedName>
</protein>
<dbReference type="EMBL" id="JAHMHR010000004">
    <property type="protein sequence ID" value="KAK1691594.1"/>
    <property type="molecule type" value="Genomic_DNA"/>
</dbReference>
<keyword evidence="3" id="KW-1185">Reference proteome</keyword>
<gene>
    <name evidence="2" type="ORF">BDP55DRAFT_751381</name>
</gene>
<name>A0AAJ0B0P5_9PEZI</name>
<dbReference type="RefSeq" id="XP_060435289.1">
    <property type="nucleotide sequence ID" value="XM_060580640.1"/>
</dbReference>
<evidence type="ECO:0000256" key="1">
    <source>
        <dbReference type="SAM" id="MobiDB-lite"/>
    </source>
</evidence>
<sequence length="351" mass="38502">MYPRLNGLHRPGLGATGWQVQISTPAISASRTAPAGPGSPRAGLFPQRLPCRTAPPMDPGSRKWMFFLPRSKVSSLNPESGSLQMEGNGRLGSFLSLFRCQVVLFFRSSSLDPGMQHIPPTTVVFFLPPSQYQSIHHRSWRPKLGVDQNEAVDTWKSGTPLHKVRTLQSPSSPSPLGTPPSLILLHKTRDPTALRLYSYPRSWLGAKCRQVCLIAPTTNTHRQRIQSPFVHETTGTASIDRCQLDSRLTFCHHPLRNRKKCSTASAQEPLSSAKALCKPRSSLGHPVPPFPLGLPVPPLDIIPDGSRPYKHTRRLLEAPHPPPTSAHFSSLSGVDELATAVLNTPSQAVKH</sequence>
<reference evidence="2" key="1">
    <citation type="submission" date="2021-06" db="EMBL/GenBank/DDBJ databases">
        <title>Comparative genomics, transcriptomics and evolutionary studies reveal genomic signatures of adaptation to plant cell wall in hemibiotrophic fungi.</title>
        <authorList>
            <consortium name="DOE Joint Genome Institute"/>
            <person name="Baroncelli R."/>
            <person name="Diaz J.F."/>
            <person name="Benocci T."/>
            <person name="Peng M."/>
            <person name="Battaglia E."/>
            <person name="Haridas S."/>
            <person name="Andreopoulos W."/>
            <person name="Labutti K."/>
            <person name="Pangilinan J."/>
            <person name="Floch G.L."/>
            <person name="Makela M.R."/>
            <person name="Henrissat B."/>
            <person name="Grigoriev I.V."/>
            <person name="Crouch J.A."/>
            <person name="De Vries R.P."/>
            <person name="Sukno S.A."/>
            <person name="Thon M.R."/>
        </authorList>
    </citation>
    <scope>NUCLEOTIDE SEQUENCE</scope>
    <source>
        <strain evidence="2">CBS 193.32</strain>
    </source>
</reference>